<dbReference type="Proteomes" id="UP000199263">
    <property type="component" value="Unassembled WGS sequence"/>
</dbReference>
<dbReference type="AlphaFoldDB" id="A0A1I1P8P7"/>
<feature type="transmembrane region" description="Helical" evidence="1">
    <location>
        <begin position="40"/>
        <end position="60"/>
    </location>
</feature>
<evidence type="ECO:0000313" key="3">
    <source>
        <dbReference type="Proteomes" id="UP000199263"/>
    </source>
</evidence>
<keyword evidence="1" id="KW-0472">Membrane</keyword>
<evidence type="ECO:0000313" key="2">
    <source>
        <dbReference type="EMBL" id="SFD02380.1"/>
    </source>
</evidence>
<feature type="transmembrane region" description="Helical" evidence="1">
    <location>
        <begin position="67"/>
        <end position="87"/>
    </location>
</feature>
<accession>A0A1I1P8P7</accession>
<dbReference type="EMBL" id="FOMG01000017">
    <property type="protein sequence ID" value="SFD02380.1"/>
    <property type="molecule type" value="Genomic_DNA"/>
</dbReference>
<gene>
    <name evidence="2" type="ORF">SAMN05421842_11744</name>
</gene>
<dbReference type="OrthoDB" id="1936182at2"/>
<sequence length="149" mass="16297">MYIVMFLLVIGISIIAMFPLKAFSQKIYNETGYNALKGLSKFLMILLGFLNIIFGVVVSVTIESKYYGLLALSVGILLVLYLGLIFVNKKAGIKYSILLSLLQGVSGTVFIILVFVKKSLLGGLVSGLFDILSVDESKYQPSNQNNTSL</sequence>
<keyword evidence="3" id="KW-1185">Reference proteome</keyword>
<keyword evidence="1" id="KW-0812">Transmembrane</keyword>
<evidence type="ECO:0000256" key="1">
    <source>
        <dbReference type="SAM" id="Phobius"/>
    </source>
</evidence>
<keyword evidence="1" id="KW-1133">Transmembrane helix</keyword>
<proteinExistence type="predicted"/>
<dbReference type="RefSeq" id="WP_090091834.1">
    <property type="nucleotide sequence ID" value="NZ_FOMG01000017.1"/>
</dbReference>
<organism evidence="2 3">
    <name type="scientific">Clostridium uliginosum</name>
    <dbReference type="NCBI Taxonomy" id="119641"/>
    <lineage>
        <taxon>Bacteria</taxon>
        <taxon>Bacillati</taxon>
        <taxon>Bacillota</taxon>
        <taxon>Clostridia</taxon>
        <taxon>Eubacteriales</taxon>
        <taxon>Clostridiaceae</taxon>
        <taxon>Clostridium</taxon>
    </lineage>
</organism>
<reference evidence="2 3" key="1">
    <citation type="submission" date="2016-10" db="EMBL/GenBank/DDBJ databases">
        <authorList>
            <person name="de Groot N.N."/>
        </authorList>
    </citation>
    <scope>NUCLEOTIDE SEQUENCE [LARGE SCALE GENOMIC DNA]</scope>
    <source>
        <strain evidence="2 3">DSM 12992</strain>
    </source>
</reference>
<feature type="transmembrane region" description="Helical" evidence="1">
    <location>
        <begin position="93"/>
        <end position="116"/>
    </location>
</feature>
<protein>
    <submittedName>
        <fullName evidence="2">Uncharacterized protein</fullName>
    </submittedName>
</protein>
<name>A0A1I1P8P7_9CLOT</name>